<dbReference type="EMBL" id="ML210154">
    <property type="protein sequence ID" value="TFK28615.1"/>
    <property type="molecule type" value="Genomic_DNA"/>
</dbReference>
<evidence type="ECO:0000313" key="3">
    <source>
        <dbReference type="Proteomes" id="UP000307440"/>
    </source>
</evidence>
<evidence type="ECO:0000313" key="2">
    <source>
        <dbReference type="EMBL" id="TFK28615.1"/>
    </source>
</evidence>
<dbReference type="Proteomes" id="UP000307440">
    <property type="component" value="Unassembled WGS sequence"/>
</dbReference>
<accession>A0A5C3L7E8</accession>
<protein>
    <submittedName>
        <fullName evidence="2">Uncharacterized protein</fullName>
    </submittedName>
</protein>
<organism evidence="2 3">
    <name type="scientific">Coprinopsis marcescibilis</name>
    <name type="common">Agaric fungus</name>
    <name type="synonym">Psathyrella marcescibilis</name>
    <dbReference type="NCBI Taxonomy" id="230819"/>
    <lineage>
        <taxon>Eukaryota</taxon>
        <taxon>Fungi</taxon>
        <taxon>Dikarya</taxon>
        <taxon>Basidiomycota</taxon>
        <taxon>Agaricomycotina</taxon>
        <taxon>Agaricomycetes</taxon>
        <taxon>Agaricomycetidae</taxon>
        <taxon>Agaricales</taxon>
        <taxon>Agaricineae</taxon>
        <taxon>Psathyrellaceae</taxon>
        <taxon>Coprinopsis</taxon>
    </lineage>
</organism>
<feature type="compositionally biased region" description="Basic and acidic residues" evidence="1">
    <location>
        <begin position="11"/>
        <end position="38"/>
    </location>
</feature>
<evidence type="ECO:0000256" key="1">
    <source>
        <dbReference type="SAM" id="MobiDB-lite"/>
    </source>
</evidence>
<feature type="region of interest" description="Disordered" evidence="1">
    <location>
        <begin position="1"/>
        <end position="38"/>
    </location>
</feature>
<name>A0A5C3L7E8_COPMA</name>
<reference evidence="2 3" key="1">
    <citation type="journal article" date="2019" name="Nat. Ecol. Evol.">
        <title>Megaphylogeny resolves global patterns of mushroom evolution.</title>
        <authorList>
            <person name="Varga T."/>
            <person name="Krizsan K."/>
            <person name="Foldi C."/>
            <person name="Dima B."/>
            <person name="Sanchez-Garcia M."/>
            <person name="Sanchez-Ramirez S."/>
            <person name="Szollosi G.J."/>
            <person name="Szarkandi J.G."/>
            <person name="Papp V."/>
            <person name="Albert L."/>
            <person name="Andreopoulos W."/>
            <person name="Angelini C."/>
            <person name="Antonin V."/>
            <person name="Barry K.W."/>
            <person name="Bougher N.L."/>
            <person name="Buchanan P."/>
            <person name="Buyck B."/>
            <person name="Bense V."/>
            <person name="Catcheside P."/>
            <person name="Chovatia M."/>
            <person name="Cooper J."/>
            <person name="Damon W."/>
            <person name="Desjardin D."/>
            <person name="Finy P."/>
            <person name="Geml J."/>
            <person name="Haridas S."/>
            <person name="Hughes K."/>
            <person name="Justo A."/>
            <person name="Karasinski D."/>
            <person name="Kautmanova I."/>
            <person name="Kiss B."/>
            <person name="Kocsube S."/>
            <person name="Kotiranta H."/>
            <person name="LaButti K.M."/>
            <person name="Lechner B.E."/>
            <person name="Liimatainen K."/>
            <person name="Lipzen A."/>
            <person name="Lukacs Z."/>
            <person name="Mihaltcheva S."/>
            <person name="Morgado L.N."/>
            <person name="Niskanen T."/>
            <person name="Noordeloos M.E."/>
            <person name="Ohm R.A."/>
            <person name="Ortiz-Santana B."/>
            <person name="Ovrebo C."/>
            <person name="Racz N."/>
            <person name="Riley R."/>
            <person name="Savchenko A."/>
            <person name="Shiryaev A."/>
            <person name="Soop K."/>
            <person name="Spirin V."/>
            <person name="Szebenyi C."/>
            <person name="Tomsovsky M."/>
            <person name="Tulloss R.E."/>
            <person name="Uehling J."/>
            <person name="Grigoriev I.V."/>
            <person name="Vagvolgyi C."/>
            <person name="Papp T."/>
            <person name="Martin F.M."/>
            <person name="Miettinen O."/>
            <person name="Hibbett D.S."/>
            <person name="Nagy L.G."/>
        </authorList>
    </citation>
    <scope>NUCLEOTIDE SEQUENCE [LARGE SCALE GENOMIC DNA]</scope>
    <source>
        <strain evidence="2 3">CBS 121175</strain>
    </source>
</reference>
<dbReference type="AlphaFoldDB" id="A0A5C3L7E8"/>
<keyword evidence="3" id="KW-1185">Reference proteome</keyword>
<proteinExistence type="predicted"/>
<sequence>MDLTQPRTRMTRRELSALHDLDGERSSGMDGPPHERHSSHLGDFIALTSLWKSQGISKKELQGKMKSYFWPNQPGKTMMETRPNIFNFSDSAFATLVEDLIIGTTLYRKQPLSAADTSQLLWRELNINIKETDRIPWLFNSYMSISGFQMDAQFAREENMCSLNEWRGRHFRDAIHNWAAHWVVYLRLDARELKHKLNIVFGIDLDKPRTEWDEVEWFVYAEIKLPGW</sequence>
<gene>
    <name evidence="2" type="ORF">FA15DRAFT_747867</name>
</gene>